<gene>
    <name evidence="3" type="ORF">Q8A64_05000</name>
</gene>
<reference evidence="3 4" key="1">
    <citation type="submission" date="2023-08" db="EMBL/GenBank/DDBJ databases">
        <title>Oxalobacteraceae gen .nov., isolated from river sludge outside the plant.</title>
        <authorList>
            <person name="Zhao S.Y."/>
        </authorList>
    </citation>
    <scope>NUCLEOTIDE SEQUENCE [LARGE SCALE GENOMIC DNA]</scope>
    <source>
        <strain evidence="3 4">R-40</strain>
    </source>
</reference>
<feature type="region of interest" description="Disordered" evidence="1">
    <location>
        <begin position="55"/>
        <end position="214"/>
    </location>
</feature>
<dbReference type="EMBL" id="JAUYVH010000002">
    <property type="protein sequence ID" value="MDQ9169766.1"/>
    <property type="molecule type" value="Genomic_DNA"/>
</dbReference>
<keyword evidence="2" id="KW-1133">Transmembrane helix</keyword>
<keyword evidence="2" id="KW-0472">Membrane</keyword>
<accession>A0ABU1BLA3</accession>
<feature type="compositionally biased region" description="Polar residues" evidence="1">
    <location>
        <begin position="287"/>
        <end position="296"/>
    </location>
</feature>
<proteinExistence type="predicted"/>
<dbReference type="Gene3D" id="3.30.1150.10">
    <property type="match status" value="1"/>
</dbReference>
<comment type="caution">
    <text evidence="3">The sequence shown here is derived from an EMBL/GenBank/DDBJ whole genome shotgun (WGS) entry which is preliminary data.</text>
</comment>
<protein>
    <submittedName>
        <fullName evidence="3">TonB C-terminal domain-containing protein</fullName>
    </submittedName>
</protein>
<feature type="compositionally biased region" description="Pro residues" evidence="1">
    <location>
        <begin position="78"/>
        <end position="88"/>
    </location>
</feature>
<keyword evidence="2" id="KW-0812">Transmembrane</keyword>
<evidence type="ECO:0000256" key="1">
    <source>
        <dbReference type="SAM" id="MobiDB-lite"/>
    </source>
</evidence>
<organism evidence="3 4">
    <name type="scientific">Keguizhuia sedimenti</name>
    <dbReference type="NCBI Taxonomy" id="3064264"/>
    <lineage>
        <taxon>Bacteria</taxon>
        <taxon>Pseudomonadati</taxon>
        <taxon>Pseudomonadota</taxon>
        <taxon>Betaproteobacteria</taxon>
        <taxon>Burkholderiales</taxon>
        <taxon>Oxalobacteraceae</taxon>
        <taxon>Keguizhuia</taxon>
    </lineage>
</organism>
<dbReference type="Proteomes" id="UP001225596">
    <property type="component" value="Unassembled WGS sequence"/>
</dbReference>
<dbReference type="RefSeq" id="WP_338435699.1">
    <property type="nucleotide sequence ID" value="NZ_JAUYVH010000002.1"/>
</dbReference>
<feature type="compositionally biased region" description="Basic and acidic residues" evidence="1">
    <location>
        <begin position="105"/>
        <end position="175"/>
    </location>
</feature>
<dbReference type="Pfam" id="PF13103">
    <property type="entry name" value="TonB_2"/>
    <property type="match status" value="1"/>
</dbReference>
<keyword evidence="4" id="KW-1185">Reference proteome</keyword>
<feature type="region of interest" description="Disordered" evidence="1">
    <location>
        <begin position="278"/>
        <end position="304"/>
    </location>
</feature>
<evidence type="ECO:0000256" key="2">
    <source>
        <dbReference type="SAM" id="Phobius"/>
    </source>
</evidence>
<sequence length="304" mass="34419">MKETTPYSIPKEPGRWRAIILAALVHALLFGFFWIGIRWQNEQPVAVEAEVWDMQAKQAAPRPQPQPEPEVKPEIKPEPQPVVKPAPAPKEIEEKPVPKPDIVLEQEKKRKAEELKKRQDEEQARQKKLAEERRREEEKQKKAEEEQRKIDEAQLKKAEADKKRKEAEKKRRQEAEEAELAQLREENLKRMMGNAAGTGGTGDAPKSQGNNRADADYIQRIASKIKSNITFIVPNDLADNPPVQFEVRLLPDGSIAAMRKIKSSGVPGFDEAVARAIERSQPYPKDNSGSVPSSFIGTHKPKDQ</sequence>
<evidence type="ECO:0000313" key="3">
    <source>
        <dbReference type="EMBL" id="MDQ9169766.1"/>
    </source>
</evidence>
<evidence type="ECO:0000313" key="4">
    <source>
        <dbReference type="Proteomes" id="UP001225596"/>
    </source>
</evidence>
<feature type="transmembrane region" description="Helical" evidence="2">
    <location>
        <begin position="18"/>
        <end position="37"/>
    </location>
</feature>
<dbReference type="SUPFAM" id="SSF74653">
    <property type="entry name" value="TolA/TonB C-terminal domain"/>
    <property type="match status" value="1"/>
</dbReference>
<name>A0ABU1BLA3_9BURK</name>